<name>A0A8E2EVA8_9PEZI</name>
<protein>
    <submittedName>
        <fullName evidence="2">Uncharacterized protein</fullName>
    </submittedName>
</protein>
<evidence type="ECO:0000313" key="2">
    <source>
        <dbReference type="EMBL" id="OCL05318.1"/>
    </source>
</evidence>
<accession>A0A8E2EVA8</accession>
<keyword evidence="3" id="KW-1185">Reference proteome</keyword>
<reference evidence="2 3" key="1">
    <citation type="journal article" date="2016" name="Nat. Commun.">
        <title>Ectomycorrhizal ecology is imprinted in the genome of the dominant symbiotic fungus Cenococcum geophilum.</title>
        <authorList>
            <consortium name="DOE Joint Genome Institute"/>
            <person name="Peter M."/>
            <person name="Kohler A."/>
            <person name="Ohm R.A."/>
            <person name="Kuo A."/>
            <person name="Krutzmann J."/>
            <person name="Morin E."/>
            <person name="Arend M."/>
            <person name="Barry K.W."/>
            <person name="Binder M."/>
            <person name="Choi C."/>
            <person name="Clum A."/>
            <person name="Copeland A."/>
            <person name="Grisel N."/>
            <person name="Haridas S."/>
            <person name="Kipfer T."/>
            <person name="LaButti K."/>
            <person name="Lindquist E."/>
            <person name="Lipzen A."/>
            <person name="Maire R."/>
            <person name="Meier B."/>
            <person name="Mihaltcheva S."/>
            <person name="Molinier V."/>
            <person name="Murat C."/>
            <person name="Poggeler S."/>
            <person name="Quandt C.A."/>
            <person name="Sperisen C."/>
            <person name="Tritt A."/>
            <person name="Tisserant E."/>
            <person name="Crous P.W."/>
            <person name="Henrissat B."/>
            <person name="Nehls U."/>
            <person name="Egli S."/>
            <person name="Spatafora J.W."/>
            <person name="Grigoriev I.V."/>
            <person name="Martin F.M."/>
        </authorList>
    </citation>
    <scope>NUCLEOTIDE SEQUENCE [LARGE SCALE GENOMIC DNA]</scope>
    <source>
        <strain evidence="2 3">CBS 207.34</strain>
    </source>
</reference>
<dbReference type="Proteomes" id="UP000250140">
    <property type="component" value="Unassembled WGS sequence"/>
</dbReference>
<dbReference type="AlphaFoldDB" id="A0A8E2EVA8"/>
<dbReference type="EMBL" id="KV750318">
    <property type="protein sequence ID" value="OCL05318.1"/>
    <property type="molecule type" value="Genomic_DNA"/>
</dbReference>
<proteinExistence type="predicted"/>
<evidence type="ECO:0000313" key="3">
    <source>
        <dbReference type="Proteomes" id="UP000250140"/>
    </source>
</evidence>
<evidence type="ECO:0000256" key="1">
    <source>
        <dbReference type="SAM" id="MobiDB-lite"/>
    </source>
</evidence>
<organism evidence="2 3">
    <name type="scientific">Glonium stellatum</name>
    <dbReference type="NCBI Taxonomy" id="574774"/>
    <lineage>
        <taxon>Eukaryota</taxon>
        <taxon>Fungi</taxon>
        <taxon>Dikarya</taxon>
        <taxon>Ascomycota</taxon>
        <taxon>Pezizomycotina</taxon>
        <taxon>Dothideomycetes</taxon>
        <taxon>Pleosporomycetidae</taxon>
        <taxon>Gloniales</taxon>
        <taxon>Gloniaceae</taxon>
        <taxon>Glonium</taxon>
    </lineage>
</organism>
<sequence>MGRPALRSFAFCLLRNSRSSMATGSSRERANRSTRSSMRCASSEPLLTAWTLPDIDRKAINILPEFARIEDEALLERVDRLTREPRDLPVTNYYVLEEEEKEEKEEIAGQ</sequence>
<gene>
    <name evidence="2" type="ORF">AOQ84DRAFT_390944</name>
</gene>
<feature type="region of interest" description="Disordered" evidence="1">
    <location>
        <begin position="19"/>
        <end position="38"/>
    </location>
</feature>